<keyword evidence="11" id="KW-1185">Reference proteome</keyword>
<evidence type="ECO:0000313" key="11">
    <source>
        <dbReference type="Proteomes" id="UP000236161"/>
    </source>
</evidence>
<dbReference type="OrthoDB" id="40134at2759"/>
<keyword evidence="5 8" id="KW-1133">Transmembrane helix</keyword>
<dbReference type="Pfam" id="PF01490">
    <property type="entry name" value="Aa_trans"/>
    <property type="match status" value="1"/>
</dbReference>
<keyword evidence="4" id="KW-0029">Amino-acid transport</keyword>
<feature type="transmembrane region" description="Helical" evidence="8">
    <location>
        <begin position="96"/>
        <end position="116"/>
    </location>
</feature>
<evidence type="ECO:0000256" key="8">
    <source>
        <dbReference type="SAM" id="Phobius"/>
    </source>
</evidence>
<evidence type="ECO:0000313" key="10">
    <source>
        <dbReference type="EMBL" id="PKA53790.1"/>
    </source>
</evidence>
<dbReference type="GO" id="GO:0016020">
    <property type="term" value="C:membrane"/>
    <property type="evidence" value="ECO:0007669"/>
    <property type="project" value="UniProtKB-SubCell"/>
</dbReference>
<proteinExistence type="predicted"/>
<dbReference type="AlphaFoldDB" id="A0A2I0AE04"/>
<feature type="transmembrane region" description="Helical" evidence="8">
    <location>
        <begin position="271"/>
        <end position="296"/>
    </location>
</feature>
<dbReference type="PANTHER" id="PTHR48017">
    <property type="entry name" value="OS05G0424000 PROTEIN-RELATED"/>
    <property type="match status" value="1"/>
</dbReference>
<feature type="transmembrane region" description="Helical" evidence="8">
    <location>
        <begin position="122"/>
        <end position="143"/>
    </location>
</feature>
<keyword evidence="6 8" id="KW-0472">Membrane</keyword>
<keyword evidence="3 8" id="KW-0812">Transmembrane</keyword>
<dbReference type="EMBL" id="KZ451988">
    <property type="protein sequence ID" value="PKA53790.1"/>
    <property type="molecule type" value="Genomic_DNA"/>
</dbReference>
<dbReference type="GO" id="GO:0006865">
    <property type="term" value="P:amino acid transport"/>
    <property type="evidence" value="ECO:0007669"/>
    <property type="project" value="UniProtKB-KW"/>
</dbReference>
<evidence type="ECO:0000259" key="9">
    <source>
        <dbReference type="Pfam" id="PF01490"/>
    </source>
</evidence>
<evidence type="ECO:0000256" key="7">
    <source>
        <dbReference type="SAM" id="MobiDB-lite"/>
    </source>
</evidence>
<dbReference type="STRING" id="1088818.A0A2I0AE04"/>
<organism evidence="10 11">
    <name type="scientific">Apostasia shenzhenica</name>
    <dbReference type="NCBI Taxonomy" id="1088818"/>
    <lineage>
        <taxon>Eukaryota</taxon>
        <taxon>Viridiplantae</taxon>
        <taxon>Streptophyta</taxon>
        <taxon>Embryophyta</taxon>
        <taxon>Tracheophyta</taxon>
        <taxon>Spermatophyta</taxon>
        <taxon>Magnoliopsida</taxon>
        <taxon>Liliopsida</taxon>
        <taxon>Asparagales</taxon>
        <taxon>Orchidaceae</taxon>
        <taxon>Apostasioideae</taxon>
        <taxon>Apostasia</taxon>
    </lineage>
</organism>
<dbReference type="InterPro" id="IPR013057">
    <property type="entry name" value="AA_transpt_TM"/>
</dbReference>
<name>A0A2I0AE04_9ASPA</name>
<feature type="region of interest" description="Disordered" evidence="7">
    <location>
        <begin position="1"/>
        <end position="53"/>
    </location>
</feature>
<keyword evidence="2" id="KW-0813">Transport</keyword>
<sequence>MIHKCRSRVTLRNEKPVQQKVAQGTISRSKLKGTLKSLTSPSPKGTLKPPSSNYALKPSMSATAAKGMMEDGLHAKGAMEVDDDGRPRRTGTVWTASAHIVTAVIGSGVLSLAWAMAQLGWLVGPVVLIAFSLITYSTSAFLADCYRTSDQVHGGRNYNYMSTVKSHLGMYTYTFTYTLLSYFRRIKYVFQISGKKQIWMCGLCQYINLCGTTVGYTITAGISAAAVIKSHCYHQKGHEADCSVSHTNYMIMFGVAEMVISQLPNFHNISWLSALAAVMSFSYSLIGIGLGIAQVASGVLPSLSFK</sequence>
<evidence type="ECO:0000256" key="4">
    <source>
        <dbReference type="ARBA" id="ARBA00022970"/>
    </source>
</evidence>
<evidence type="ECO:0000256" key="2">
    <source>
        <dbReference type="ARBA" id="ARBA00022448"/>
    </source>
</evidence>
<evidence type="ECO:0000256" key="3">
    <source>
        <dbReference type="ARBA" id="ARBA00022692"/>
    </source>
</evidence>
<reference evidence="10 11" key="1">
    <citation type="journal article" date="2017" name="Nature">
        <title>The Apostasia genome and the evolution of orchids.</title>
        <authorList>
            <person name="Zhang G.Q."/>
            <person name="Liu K.W."/>
            <person name="Li Z."/>
            <person name="Lohaus R."/>
            <person name="Hsiao Y.Y."/>
            <person name="Niu S.C."/>
            <person name="Wang J.Y."/>
            <person name="Lin Y.C."/>
            <person name="Xu Q."/>
            <person name="Chen L.J."/>
            <person name="Yoshida K."/>
            <person name="Fujiwara S."/>
            <person name="Wang Z.W."/>
            <person name="Zhang Y.Q."/>
            <person name="Mitsuda N."/>
            <person name="Wang M."/>
            <person name="Liu G.H."/>
            <person name="Pecoraro L."/>
            <person name="Huang H.X."/>
            <person name="Xiao X.J."/>
            <person name="Lin M."/>
            <person name="Wu X.Y."/>
            <person name="Wu W.L."/>
            <person name="Chen Y.Y."/>
            <person name="Chang S.B."/>
            <person name="Sakamoto S."/>
            <person name="Ohme-Takagi M."/>
            <person name="Yagi M."/>
            <person name="Zeng S.J."/>
            <person name="Shen C.Y."/>
            <person name="Yeh C.M."/>
            <person name="Luo Y.B."/>
            <person name="Tsai W.C."/>
            <person name="Van de Peer Y."/>
            <person name="Liu Z.J."/>
        </authorList>
    </citation>
    <scope>NUCLEOTIDE SEQUENCE [LARGE SCALE GENOMIC DNA]</scope>
    <source>
        <strain evidence="11">cv. Shenzhen</strain>
        <tissue evidence="10">Stem</tissue>
    </source>
</reference>
<feature type="domain" description="Amino acid transporter transmembrane" evidence="9">
    <location>
        <begin position="89"/>
        <end position="288"/>
    </location>
</feature>
<comment type="subcellular location">
    <subcellularLocation>
        <location evidence="1">Membrane</location>
    </subcellularLocation>
</comment>
<evidence type="ECO:0000256" key="1">
    <source>
        <dbReference type="ARBA" id="ARBA00004370"/>
    </source>
</evidence>
<evidence type="ECO:0000256" key="5">
    <source>
        <dbReference type="ARBA" id="ARBA00022989"/>
    </source>
</evidence>
<dbReference type="Proteomes" id="UP000236161">
    <property type="component" value="Unassembled WGS sequence"/>
</dbReference>
<accession>A0A2I0AE04</accession>
<feature type="compositionally biased region" description="Polar residues" evidence="7">
    <location>
        <begin position="36"/>
        <end position="53"/>
    </location>
</feature>
<evidence type="ECO:0000256" key="6">
    <source>
        <dbReference type="ARBA" id="ARBA00023136"/>
    </source>
</evidence>
<gene>
    <name evidence="10" type="primary">AAP8</name>
    <name evidence="10" type="ORF">AXF42_Ash011269</name>
</gene>
<protein>
    <submittedName>
        <fullName evidence="10">Amino acid permease 8</fullName>
    </submittedName>
</protein>